<keyword evidence="3 8" id="KW-0547">Nucleotide-binding</keyword>
<dbReference type="Pfam" id="PF03485">
    <property type="entry name" value="Arg_tRNA_synt_N"/>
    <property type="match status" value="1"/>
</dbReference>
<feature type="domain" description="DALR anticodon binding" evidence="10">
    <location>
        <begin position="503"/>
        <end position="621"/>
    </location>
</feature>
<evidence type="ECO:0000256" key="4">
    <source>
        <dbReference type="ARBA" id="ARBA00022840"/>
    </source>
</evidence>
<evidence type="ECO:0000256" key="7">
    <source>
        <dbReference type="ARBA" id="ARBA00049339"/>
    </source>
</evidence>
<dbReference type="Proteomes" id="UP000641588">
    <property type="component" value="Unassembled WGS sequence"/>
</dbReference>
<dbReference type="EC" id="6.1.1.19" evidence="8"/>
<organism evidence="12 13">
    <name type="scientific">Paenibacillus foliorum</name>
    <dbReference type="NCBI Taxonomy" id="2654974"/>
    <lineage>
        <taxon>Bacteria</taxon>
        <taxon>Bacillati</taxon>
        <taxon>Bacillota</taxon>
        <taxon>Bacilli</taxon>
        <taxon>Bacillales</taxon>
        <taxon>Paenibacillaceae</taxon>
        <taxon>Paenibacillus</taxon>
    </lineage>
</organism>
<dbReference type="Pfam" id="PF00750">
    <property type="entry name" value="tRNA-synt_1d"/>
    <property type="match status" value="1"/>
</dbReference>
<evidence type="ECO:0000259" key="11">
    <source>
        <dbReference type="SMART" id="SM01016"/>
    </source>
</evidence>
<keyword evidence="2 8" id="KW-0436">Ligase</keyword>
<dbReference type="InterPro" id="IPR005148">
    <property type="entry name" value="Arg-tRNA-synth_N"/>
</dbReference>
<evidence type="ECO:0000256" key="2">
    <source>
        <dbReference type="ARBA" id="ARBA00022598"/>
    </source>
</evidence>
<reference evidence="12" key="1">
    <citation type="submission" date="2019-10" db="EMBL/GenBank/DDBJ databases">
        <title>Description of Paenibacillus glebae sp. nov.</title>
        <authorList>
            <person name="Carlier A."/>
            <person name="Qi S."/>
        </authorList>
    </citation>
    <scope>NUCLEOTIDE SEQUENCE</scope>
    <source>
        <strain evidence="12">LMG 31456</strain>
    </source>
</reference>
<comment type="subcellular location">
    <subcellularLocation>
        <location evidence="8">Cytoplasm</location>
    </subcellularLocation>
</comment>
<dbReference type="InterPro" id="IPR008909">
    <property type="entry name" value="DALR_anticod-bd"/>
</dbReference>
<dbReference type="Gene3D" id="3.30.1360.70">
    <property type="entry name" value="Arginyl tRNA synthetase N-terminal domain"/>
    <property type="match status" value="1"/>
</dbReference>
<accession>A0A972GY36</accession>
<keyword evidence="6 8" id="KW-0030">Aminoacyl-tRNA synthetase</keyword>
<evidence type="ECO:0000256" key="8">
    <source>
        <dbReference type="HAMAP-Rule" id="MF_00123"/>
    </source>
</evidence>
<keyword evidence="5 8" id="KW-0648">Protein biosynthesis</keyword>
<dbReference type="InterPro" id="IPR009080">
    <property type="entry name" value="tRNAsynth_Ia_anticodon-bd"/>
</dbReference>
<gene>
    <name evidence="8 12" type="primary">argS</name>
    <name evidence="12" type="ORF">GC093_05435</name>
</gene>
<comment type="caution">
    <text evidence="8">Lacks conserved residue(s) required for the propagation of feature annotation.</text>
</comment>
<proteinExistence type="inferred from homology"/>
<dbReference type="SUPFAM" id="SSF47323">
    <property type="entry name" value="Anticodon-binding domain of a subclass of class I aminoacyl-tRNA synthetases"/>
    <property type="match status" value="1"/>
</dbReference>
<dbReference type="AlphaFoldDB" id="A0A972GY36"/>
<name>A0A972GY36_9BACL</name>
<comment type="subunit">
    <text evidence="8">Monomer.</text>
</comment>
<comment type="similarity">
    <text evidence="1 8 9">Belongs to the class-I aminoacyl-tRNA synthetase family.</text>
</comment>
<evidence type="ECO:0000256" key="3">
    <source>
        <dbReference type="ARBA" id="ARBA00022741"/>
    </source>
</evidence>
<comment type="catalytic activity">
    <reaction evidence="7 8">
        <text>tRNA(Arg) + L-arginine + ATP = L-arginyl-tRNA(Arg) + AMP + diphosphate</text>
        <dbReference type="Rhea" id="RHEA:20301"/>
        <dbReference type="Rhea" id="RHEA-COMP:9658"/>
        <dbReference type="Rhea" id="RHEA-COMP:9673"/>
        <dbReference type="ChEBI" id="CHEBI:30616"/>
        <dbReference type="ChEBI" id="CHEBI:32682"/>
        <dbReference type="ChEBI" id="CHEBI:33019"/>
        <dbReference type="ChEBI" id="CHEBI:78442"/>
        <dbReference type="ChEBI" id="CHEBI:78513"/>
        <dbReference type="ChEBI" id="CHEBI:456215"/>
        <dbReference type="EC" id="6.1.1.19"/>
    </reaction>
</comment>
<evidence type="ECO:0000259" key="10">
    <source>
        <dbReference type="SMART" id="SM00836"/>
    </source>
</evidence>
<dbReference type="EMBL" id="WHOD01000020">
    <property type="protein sequence ID" value="NOU92671.1"/>
    <property type="molecule type" value="Genomic_DNA"/>
</dbReference>
<dbReference type="HAMAP" id="MF_00123">
    <property type="entry name" value="Arg_tRNA_synth"/>
    <property type="match status" value="1"/>
</dbReference>
<evidence type="ECO:0000256" key="1">
    <source>
        <dbReference type="ARBA" id="ARBA00005594"/>
    </source>
</evidence>
<dbReference type="InterPro" id="IPR036695">
    <property type="entry name" value="Arg-tRNA-synth_N_sf"/>
</dbReference>
<dbReference type="GO" id="GO:0005737">
    <property type="term" value="C:cytoplasm"/>
    <property type="evidence" value="ECO:0007669"/>
    <property type="project" value="UniProtKB-SubCell"/>
</dbReference>
<dbReference type="RefSeq" id="WP_171650874.1">
    <property type="nucleotide sequence ID" value="NZ_WHOD01000020.1"/>
</dbReference>
<sequence length="621" mass="69785">MLSQLLTVHVEAAVTGLLDELGLPQASPIKVIIEQPSHMEHGDYSTNIAMQLAKILRKPPMHIAKLIQVKLEQDGFIENRVYKIEIVPPGFINLFINWRQWAHHPLAAAEATAGHKVVIEHTSINPNKSAHIGHLRNSCIGDTMVRLLQRVGYQVEVHNYIDDLGNQLADTVVGMLHTPLQKEHVRFGDFCWDIYSAINKEYQVNSKLTEQRSHVLHNLEEGNNNLAWIGMLVAERIVREHIEEMQPFGIDYDLLVWESNIVREGFWSAAFELLQQTSLFYQETEGKLAGCWVLKQPSSTEGSEESEHSADKVLVRSNGILTYTAKDIAYHLWKFGLLKKDFSYTKFAEGLWTTHAAGSREAFGNADIVINVIDHRQEYPQMMVKQALEALGFSEQAAQLRHVSYGVVSLSPGSAAELGIDTTDKKASYAMSGRQGIGIKISNLLDLMEGVVEDKRSDKTGISSRTIAAAAIRYYLLRFNLHTEVVFDLQQATEISGNSGVYLMYSYARAVSLINKAGQELHIVPAVPEDFPEMEKAEYALLRHIANWLDTLTAASRELTPNLICSYAFDLATLFNNFYAVCPILKADDERKKFRVWLTSIFKETLGDALHVLGLPAPDRM</sequence>
<dbReference type="InterPro" id="IPR014729">
    <property type="entry name" value="Rossmann-like_a/b/a_fold"/>
</dbReference>
<dbReference type="Gene3D" id="1.10.730.10">
    <property type="entry name" value="Isoleucyl-tRNA Synthetase, Domain 1"/>
    <property type="match status" value="1"/>
</dbReference>
<dbReference type="Gene3D" id="3.40.50.620">
    <property type="entry name" value="HUPs"/>
    <property type="match status" value="1"/>
</dbReference>
<dbReference type="InterPro" id="IPR001278">
    <property type="entry name" value="Arg-tRNA-ligase"/>
</dbReference>
<dbReference type="GO" id="GO:0005524">
    <property type="term" value="F:ATP binding"/>
    <property type="evidence" value="ECO:0007669"/>
    <property type="project" value="UniProtKB-UniRule"/>
</dbReference>
<keyword evidence="8" id="KW-0963">Cytoplasm</keyword>
<keyword evidence="13" id="KW-1185">Reference proteome</keyword>
<dbReference type="PRINTS" id="PR01038">
    <property type="entry name" value="TRNASYNTHARG"/>
</dbReference>
<dbReference type="SMART" id="SM00836">
    <property type="entry name" value="DALR_1"/>
    <property type="match status" value="1"/>
</dbReference>
<dbReference type="PANTHER" id="PTHR11956:SF5">
    <property type="entry name" value="ARGININE--TRNA LIGASE, CYTOPLASMIC"/>
    <property type="match status" value="1"/>
</dbReference>
<evidence type="ECO:0000256" key="6">
    <source>
        <dbReference type="ARBA" id="ARBA00023146"/>
    </source>
</evidence>
<evidence type="ECO:0000313" key="12">
    <source>
        <dbReference type="EMBL" id="NOU92671.1"/>
    </source>
</evidence>
<dbReference type="GO" id="GO:0004814">
    <property type="term" value="F:arginine-tRNA ligase activity"/>
    <property type="evidence" value="ECO:0007669"/>
    <property type="project" value="UniProtKB-UniRule"/>
</dbReference>
<dbReference type="SUPFAM" id="SSF52374">
    <property type="entry name" value="Nucleotidylyl transferase"/>
    <property type="match status" value="1"/>
</dbReference>
<keyword evidence="4 8" id="KW-0067">ATP-binding</keyword>
<dbReference type="SUPFAM" id="SSF55190">
    <property type="entry name" value="Arginyl-tRNA synthetase (ArgRS), N-terminal 'additional' domain"/>
    <property type="match status" value="1"/>
</dbReference>
<feature type="domain" description="Arginyl tRNA synthetase N-terminal" evidence="11">
    <location>
        <begin position="4"/>
        <end position="96"/>
    </location>
</feature>
<evidence type="ECO:0000313" key="13">
    <source>
        <dbReference type="Proteomes" id="UP000641588"/>
    </source>
</evidence>
<dbReference type="GO" id="GO:0006420">
    <property type="term" value="P:arginyl-tRNA aminoacylation"/>
    <property type="evidence" value="ECO:0007669"/>
    <property type="project" value="UniProtKB-UniRule"/>
</dbReference>
<dbReference type="Pfam" id="PF05746">
    <property type="entry name" value="DALR_1"/>
    <property type="match status" value="1"/>
</dbReference>
<dbReference type="InterPro" id="IPR035684">
    <property type="entry name" value="ArgRS_core"/>
</dbReference>
<evidence type="ECO:0000256" key="5">
    <source>
        <dbReference type="ARBA" id="ARBA00022917"/>
    </source>
</evidence>
<dbReference type="PANTHER" id="PTHR11956">
    <property type="entry name" value="ARGINYL-TRNA SYNTHETASE"/>
    <property type="match status" value="1"/>
</dbReference>
<comment type="caution">
    <text evidence="12">The sequence shown here is derived from an EMBL/GenBank/DDBJ whole genome shotgun (WGS) entry which is preliminary data.</text>
</comment>
<dbReference type="SMART" id="SM01016">
    <property type="entry name" value="Arg_tRNA_synt_N"/>
    <property type="match status" value="1"/>
</dbReference>
<protein>
    <recommendedName>
        <fullName evidence="8">Arginine--tRNA ligase</fullName>
        <ecNumber evidence="8">6.1.1.19</ecNumber>
    </recommendedName>
    <alternativeName>
        <fullName evidence="8">Arginyl-tRNA synthetase</fullName>
        <shortName evidence="8">ArgRS</shortName>
    </alternativeName>
</protein>
<evidence type="ECO:0000256" key="9">
    <source>
        <dbReference type="RuleBase" id="RU363038"/>
    </source>
</evidence>